<gene>
    <name evidence="1" type="ORF">AVEN_155121_1</name>
</gene>
<dbReference type="Proteomes" id="UP000499080">
    <property type="component" value="Unassembled WGS sequence"/>
</dbReference>
<evidence type="ECO:0000313" key="2">
    <source>
        <dbReference type="Proteomes" id="UP000499080"/>
    </source>
</evidence>
<sequence length="138" mass="16041">MTLDKRLNFKRHITNVTKNFKKAKPILRPRVGENSKLSLGNRLLLYKSKLRPLISYASPFWSAAANMHLIGLERIQSITVRQIARQAWYIGNRNIRKDLRLLTIQEYFKSIAEKFFKKVDGITNAALLSIPSFDPLRE</sequence>
<organism evidence="1 2">
    <name type="scientific">Araneus ventricosus</name>
    <name type="common">Orbweaver spider</name>
    <name type="synonym">Epeira ventricosa</name>
    <dbReference type="NCBI Taxonomy" id="182803"/>
    <lineage>
        <taxon>Eukaryota</taxon>
        <taxon>Metazoa</taxon>
        <taxon>Ecdysozoa</taxon>
        <taxon>Arthropoda</taxon>
        <taxon>Chelicerata</taxon>
        <taxon>Arachnida</taxon>
        <taxon>Araneae</taxon>
        <taxon>Araneomorphae</taxon>
        <taxon>Entelegynae</taxon>
        <taxon>Araneoidea</taxon>
        <taxon>Araneidae</taxon>
        <taxon>Araneus</taxon>
    </lineage>
</organism>
<dbReference type="OrthoDB" id="6432094at2759"/>
<proteinExistence type="predicted"/>
<name>A0A4Y2CW89_ARAVE</name>
<evidence type="ECO:0000313" key="1">
    <source>
        <dbReference type="EMBL" id="GBM07994.1"/>
    </source>
</evidence>
<protein>
    <recommendedName>
        <fullName evidence="3">RNA-directed DNA polymerase from mobile element jockey</fullName>
    </recommendedName>
</protein>
<comment type="caution">
    <text evidence="1">The sequence shown here is derived from an EMBL/GenBank/DDBJ whole genome shotgun (WGS) entry which is preliminary data.</text>
</comment>
<accession>A0A4Y2CW89</accession>
<dbReference type="EMBL" id="BGPR01087648">
    <property type="protein sequence ID" value="GBM07994.1"/>
    <property type="molecule type" value="Genomic_DNA"/>
</dbReference>
<reference evidence="1 2" key="1">
    <citation type="journal article" date="2019" name="Sci. Rep.">
        <title>Orb-weaving spider Araneus ventricosus genome elucidates the spidroin gene catalogue.</title>
        <authorList>
            <person name="Kono N."/>
            <person name="Nakamura H."/>
            <person name="Ohtoshi R."/>
            <person name="Moran D.A.P."/>
            <person name="Shinohara A."/>
            <person name="Yoshida Y."/>
            <person name="Fujiwara M."/>
            <person name="Mori M."/>
            <person name="Tomita M."/>
            <person name="Arakawa K."/>
        </authorList>
    </citation>
    <scope>NUCLEOTIDE SEQUENCE [LARGE SCALE GENOMIC DNA]</scope>
</reference>
<dbReference type="AlphaFoldDB" id="A0A4Y2CW89"/>
<evidence type="ECO:0008006" key="3">
    <source>
        <dbReference type="Google" id="ProtNLM"/>
    </source>
</evidence>
<keyword evidence="2" id="KW-1185">Reference proteome</keyword>